<dbReference type="PANTHER" id="PTHR40980">
    <property type="entry name" value="PLUG DOMAIN-CONTAINING PROTEIN"/>
    <property type="match status" value="1"/>
</dbReference>
<dbReference type="PANTHER" id="PTHR40980:SF4">
    <property type="entry name" value="TONB-DEPENDENT RECEPTOR-LIKE BETA-BARREL DOMAIN-CONTAINING PROTEIN"/>
    <property type="match status" value="1"/>
</dbReference>
<keyword evidence="6" id="KW-0675">Receptor</keyword>
<keyword evidence="4" id="KW-1133">Transmembrane helix</keyword>
<dbReference type="GO" id="GO:0009279">
    <property type="term" value="C:cell outer membrane"/>
    <property type="evidence" value="ECO:0007669"/>
    <property type="project" value="UniProtKB-SubCell"/>
</dbReference>
<sequence length="816" mass="92273">MERNYKYYIVMIFVITMSSLVRLYAQDNTRVLGTIKESNSENTVGFANVLILQSKDSSMLKGVMADGNGAFVFENIMKGSYLIKISFIGYQQFYSPSFVIQGDGKEVDLGKISLNTESKVLNEVKVVGNKPLVERQIDRFVLNVENSVVGAGSTSLEVLERAPGVLVGDNGSVSLQGKTTMIMVDGKQIQLSGEGLNNFLKSLKSDNIAKIELITQPSAKYDSFAGAVIDIKLKKGVNQGFNGNVNLGLSQSIYTKYTGGGNFNFKEGKFNFFANYNQSFNKSQRISWQDSRFPINSSLYSLYTDSKNESSSRSHSYKLGFDYNLAANHVLGLSVDGSIYGGDNEKYATTDFRKSVSLRDSTLETISTSTMKEDFRTYNLNYKGTLDSNGKELEINIDYGKDNYSSDALFLGRMRIPPQSEASNFRQGLRNRPSYITEFNTYKIDYTQAINQSLKMEAGAKSSFVTANNLILVDLQTKENGMWEPDTKRNDNFVYKENINAAYVTFAKSVGKWQIQTGLRVENTNIELNSYSTQSFTKKDYTNLFPNFLAETNLSENHQLAFAFRRDITRPSYDQMNPLTFYTDQYTYSQGNPNLNPSKSYNFSLTHTYAGKITTTFDYSVTNDMMYETTEQIPSTKVVRHFIGNLAKSTDYGLNVNFQVAITKWWQTSNNIYGSVGKVTDNNFLGNKLDIASSGYYFNSTHNIALPKGYKMDVYVNYLGQYIVATNTQLPRFYMNVSFQKSIWKKQGSLKLNLNDIFWSRQYTYRTLSATQNIEGSNYADTRLVRLTLTYKFGNKKLSTRQRNSGSDEVQSRINH</sequence>
<organism evidence="6 7">
    <name type="scientific">Arcicella aurantiaca</name>
    <dbReference type="NCBI Taxonomy" id="591202"/>
    <lineage>
        <taxon>Bacteria</taxon>
        <taxon>Pseudomonadati</taxon>
        <taxon>Bacteroidota</taxon>
        <taxon>Cytophagia</taxon>
        <taxon>Cytophagales</taxon>
        <taxon>Flectobacillaceae</taxon>
        <taxon>Arcicella</taxon>
    </lineage>
</organism>
<evidence type="ECO:0000313" key="6">
    <source>
        <dbReference type="EMBL" id="PWK18082.1"/>
    </source>
</evidence>
<dbReference type="OrthoDB" id="905812at2"/>
<dbReference type="RefSeq" id="WP_109744894.1">
    <property type="nucleotide sequence ID" value="NZ_QGGO01000032.1"/>
</dbReference>
<dbReference type="InterPro" id="IPR008969">
    <property type="entry name" value="CarboxyPept-like_regulatory"/>
</dbReference>
<dbReference type="SUPFAM" id="SSF49464">
    <property type="entry name" value="Carboxypeptidase regulatory domain-like"/>
    <property type="match status" value="1"/>
</dbReference>
<keyword evidence="7" id="KW-1185">Reference proteome</keyword>
<keyword evidence="4" id="KW-0812">Transmembrane</keyword>
<evidence type="ECO:0000259" key="5">
    <source>
        <dbReference type="Pfam" id="PF14905"/>
    </source>
</evidence>
<reference evidence="6 7" key="1">
    <citation type="submission" date="2018-05" db="EMBL/GenBank/DDBJ databases">
        <title>Genomic Encyclopedia of Archaeal and Bacterial Type Strains, Phase II (KMG-II): from individual species to whole genera.</title>
        <authorList>
            <person name="Goeker M."/>
        </authorList>
    </citation>
    <scope>NUCLEOTIDE SEQUENCE [LARGE SCALE GENOMIC DNA]</scope>
    <source>
        <strain evidence="6 7">DSM 22214</strain>
    </source>
</reference>
<dbReference type="Pfam" id="PF14905">
    <property type="entry name" value="OMP_b-brl_3"/>
    <property type="match status" value="1"/>
</dbReference>
<proteinExistence type="predicted"/>
<evidence type="ECO:0000313" key="7">
    <source>
        <dbReference type="Proteomes" id="UP000245489"/>
    </source>
</evidence>
<comment type="subcellular location">
    <subcellularLocation>
        <location evidence="1">Cell outer membrane</location>
    </subcellularLocation>
</comment>
<dbReference type="Pfam" id="PF13715">
    <property type="entry name" value="CarbopepD_reg_2"/>
    <property type="match status" value="1"/>
</dbReference>
<dbReference type="Proteomes" id="UP000245489">
    <property type="component" value="Unassembled WGS sequence"/>
</dbReference>
<feature type="transmembrane region" description="Helical" evidence="4">
    <location>
        <begin position="7"/>
        <end position="25"/>
    </location>
</feature>
<protein>
    <submittedName>
        <fullName evidence="6">Outer membrane receptor protein involved in Fe transport</fullName>
    </submittedName>
</protein>
<dbReference type="Gene3D" id="2.40.170.20">
    <property type="entry name" value="TonB-dependent receptor, beta-barrel domain"/>
    <property type="match status" value="1"/>
</dbReference>
<dbReference type="EMBL" id="QGGO01000032">
    <property type="protein sequence ID" value="PWK18082.1"/>
    <property type="molecule type" value="Genomic_DNA"/>
</dbReference>
<keyword evidence="2 4" id="KW-0472">Membrane</keyword>
<dbReference type="SUPFAM" id="SSF56935">
    <property type="entry name" value="Porins"/>
    <property type="match status" value="1"/>
</dbReference>
<evidence type="ECO:0000256" key="4">
    <source>
        <dbReference type="SAM" id="Phobius"/>
    </source>
</evidence>
<feature type="domain" description="Outer membrane protein beta-barrel" evidence="5">
    <location>
        <begin position="385"/>
        <end position="791"/>
    </location>
</feature>
<keyword evidence="3" id="KW-0998">Cell outer membrane</keyword>
<evidence type="ECO:0000256" key="3">
    <source>
        <dbReference type="ARBA" id="ARBA00023237"/>
    </source>
</evidence>
<comment type="caution">
    <text evidence="6">The sequence shown here is derived from an EMBL/GenBank/DDBJ whole genome shotgun (WGS) entry which is preliminary data.</text>
</comment>
<name>A0A316DKQ0_9BACT</name>
<dbReference type="InterPro" id="IPR036942">
    <property type="entry name" value="Beta-barrel_TonB_sf"/>
</dbReference>
<evidence type="ECO:0000256" key="1">
    <source>
        <dbReference type="ARBA" id="ARBA00004442"/>
    </source>
</evidence>
<evidence type="ECO:0000256" key="2">
    <source>
        <dbReference type="ARBA" id="ARBA00023136"/>
    </source>
</evidence>
<dbReference type="AlphaFoldDB" id="A0A316DKQ0"/>
<accession>A0A316DKQ0</accession>
<dbReference type="InterPro" id="IPR041700">
    <property type="entry name" value="OMP_b-brl_3"/>
</dbReference>
<gene>
    <name evidence="6" type="ORF">LV89_04233</name>
</gene>